<evidence type="ECO:0000313" key="3">
    <source>
        <dbReference type="Proteomes" id="UP000308707"/>
    </source>
</evidence>
<dbReference type="OrthoDB" id="6174090at2"/>
<proteinExistence type="predicted"/>
<dbReference type="RefSeq" id="WP_137267050.1">
    <property type="nucleotide sequence ID" value="NZ_SZUA01000002.1"/>
</dbReference>
<accession>A0A4U5JLT5</accession>
<evidence type="ECO:0000313" key="2">
    <source>
        <dbReference type="EMBL" id="TKR30620.1"/>
    </source>
</evidence>
<dbReference type="Proteomes" id="UP000308707">
    <property type="component" value="Unassembled WGS sequence"/>
</dbReference>
<dbReference type="PROSITE" id="PS50994">
    <property type="entry name" value="INTEGRASE"/>
    <property type="match status" value="1"/>
</dbReference>
<dbReference type="InterPro" id="IPR012337">
    <property type="entry name" value="RNaseH-like_sf"/>
</dbReference>
<dbReference type="InterPro" id="IPR036397">
    <property type="entry name" value="RNaseH_sf"/>
</dbReference>
<dbReference type="Pfam" id="PF13683">
    <property type="entry name" value="rve_3"/>
    <property type="match status" value="1"/>
</dbReference>
<dbReference type="EMBL" id="SZUA01000002">
    <property type="protein sequence ID" value="TKR30620.1"/>
    <property type="molecule type" value="Genomic_DNA"/>
</dbReference>
<evidence type="ECO:0000259" key="1">
    <source>
        <dbReference type="PROSITE" id="PS50994"/>
    </source>
</evidence>
<dbReference type="GO" id="GO:0015074">
    <property type="term" value="P:DNA integration"/>
    <property type="evidence" value="ECO:0007669"/>
    <property type="project" value="InterPro"/>
</dbReference>
<dbReference type="GO" id="GO:0003676">
    <property type="term" value="F:nucleic acid binding"/>
    <property type="evidence" value="ECO:0007669"/>
    <property type="project" value="InterPro"/>
</dbReference>
<keyword evidence="3" id="KW-1185">Reference proteome</keyword>
<feature type="domain" description="Integrase catalytic" evidence="1">
    <location>
        <begin position="197"/>
        <end position="357"/>
    </location>
</feature>
<comment type="caution">
    <text evidence="2">The sequence shown here is derived from an EMBL/GenBank/DDBJ whole genome shotgun (WGS) entry which is preliminary data.</text>
</comment>
<organism evidence="2 3">
    <name type="scientific">Luteimonas gilva</name>
    <dbReference type="NCBI Taxonomy" id="2572684"/>
    <lineage>
        <taxon>Bacteria</taxon>
        <taxon>Pseudomonadati</taxon>
        <taxon>Pseudomonadota</taxon>
        <taxon>Gammaproteobacteria</taxon>
        <taxon>Lysobacterales</taxon>
        <taxon>Lysobacteraceae</taxon>
        <taxon>Luteimonas</taxon>
    </lineage>
</organism>
<dbReference type="AlphaFoldDB" id="A0A4U5JLT5"/>
<sequence length="357" mass="41346">MLHNLSATQAAEMLFEYQMTGSFNPLARKYGISPAALHRWRRYLGLNAEWIVRVKALEHELALMRNHCEKVEQNLAIARRVIIRFQPSPRKRSVLAALLIAQFRITHSSANSIVGLSKKTGRNKSWMVKENELVGMMEGFLAENPGYGFRKLFAILLRDEPCGKGLALRLYKKFGFEIGTRKIKPKVPVRIFKPMAVQIEPNTVWSMDLMTDVLSSGKRFWVLNVLDDFNREAVVIKVLMRPTVKAVIAALDEVVNFRKPKCIRTDNGAEFKAVTYRFWAKRRHIYCEYTRFKTPTDNAYVESFNGTLRREIFNHFRFADTRSLQRMLDDWRIRYNLGRPHSALQGLSPAQFAMLMA</sequence>
<dbReference type="InterPro" id="IPR001584">
    <property type="entry name" value="Integrase_cat-core"/>
</dbReference>
<dbReference type="Gene3D" id="3.30.420.10">
    <property type="entry name" value="Ribonuclease H-like superfamily/Ribonuclease H"/>
    <property type="match status" value="1"/>
</dbReference>
<gene>
    <name evidence="2" type="ORF">FCE95_10950</name>
</gene>
<reference evidence="2 3" key="1">
    <citation type="submission" date="2019-04" db="EMBL/GenBank/DDBJ databases">
        <title>Reference strain of H23.</title>
        <authorList>
            <person name="Luo X."/>
        </authorList>
    </citation>
    <scope>NUCLEOTIDE SEQUENCE [LARGE SCALE GENOMIC DNA]</scope>
    <source>
        <strain evidence="2 3">H23</strain>
    </source>
</reference>
<dbReference type="InterPro" id="IPR048020">
    <property type="entry name" value="Transpos_IS3"/>
</dbReference>
<protein>
    <submittedName>
        <fullName evidence="2">IS3 family transposase</fullName>
    </submittedName>
</protein>
<name>A0A4U5JLT5_9GAMM</name>
<dbReference type="PANTHER" id="PTHR47515:SF2">
    <property type="entry name" value="INTEGRASE CORE DOMAIN PROTEIN"/>
    <property type="match status" value="1"/>
</dbReference>
<dbReference type="NCBIfam" id="NF033516">
    <property type="entry name" value="transpos_IS3"/>
    <property type="match status" value="1"/>
</dbReference>
<dbReference type="SUPFAM" id="SSF53098">
    <property type="entry name" value="Ribonuclease H-like"/>
    <property type="match status" value="1"/>
</dbReference>
<dbReference type="PANTHER" id="PTHR47515">
    <property type="entry name" value="LOW CALCIUM RESPONSE LOCUS PROTEIN T"/>
    <property type="match status" value="1"/>
</dbReference>